<keyword evidence="3" id="KW-1185">Reference proteome</keyword>
<proteinExistence type="predicted"/>
<reference evidence="2" key="1">
    <citation type="journal article" date="2023" name="Science">
        <title>Elucidation of the pathway for biosynthesis of saponin adjuvants from the soapbark tree.</title>
        <authorList>
            <person name="Reed J."/>
            <person name="Orme A."/>
            <person name="El-Demerdash A."/>
            <person name="Owen C."/>
            <person name="Martin L.B.B."/>
            <person name="Misra R.C."/>
            <person name="Kikuchi S."/>
            <person name="Rejzek M."/>
            <person name="Martin A.C."/>
            <person name="Harkess A."/>
            <person name="Leebens-Mack J."/>
            <person name="Louveau T."/>
            <person name="Stephenson M.J."/>
            <person name="Osbourn A."/>
        </authorList>
    </citation>
    <scope>NUCLEOTIDE SEQUENCE</scope>
    <source>
        <strain evidence="2">S10</strain>
    </source>
</reference>
<accession>A0AAD7Q084</accession>
<sequence length="109" mass="12096">MATDTAVQDSTKRALEALDMRFAVEILLQQKSLDEKDRIQPPSTSHSSIDSSAHVSGASDRSSLSYVEESGSTYLLFSQTVHENLLATNEESISPMCSRCRPAWCHHLR</sequence>
<comment type="caution">
    <text evidence="2">The sequence shown here is derived from an EMBL/GenBank/DDBJ whole genome shotgun (WGS) entry which is preliminary data.</text>
</comment>
<evidence type="ECO:0000313" key="2">
    <source>
        <dbReference type="EMBL" id="KAJ7972440.1"/>
    </source>
</evidence>
<feature type="region of interest" description="Disordered" evidence="1">
    <location>
        <begin position="33"/>
        <end position="62"/>
    </location>
</feature>
<name>A0AAD7Q084_QUISA</name>
<dbReference type="AlphaFoldDB" id="A0AAD7Q084"/>
<organism evidence="2 3">
    <name type="scientific">Quillaja saponaria</name>
    <name type="common">Soap bark tree</name>
    <dbReference type="NCBI Taxonomy" id="32244"/>
    <lineage>
        <taxon>Eukaryota</taxon>
        <taxon>Viridiplantae</taxon>
        <taxon>Streptophyta</taxon>
        <taxon>Embryophyta</taxon>
        <taxon>Tracheophyta</taxon>
        <taxon>Spermatophyta</taxon>
        <taxon>Magnoliopsida</taxon>
        <taxon>eudicotyledons</taxon>
        <taxon>Gunneridae</taxon>
        <taxon>Pentapetalae</taxon>
        <taxon>rosids</taxon>
        <taxon>fabids</taxon>
        <taxon>Fabales</taxon>
        <taxon>Quillajaceae</taxon>
        <taxon>Quillaja</taxon>
    </lineage>
</organism>
<protein>
    <submittedName>
        <fullName evidence="2">Ribonuclease P protein subunit p29</fullName>
    </submittedName>
</protein>
<gene>
    <name evidence="2" type="ORF">O6P43_010327</name>
</gene>
<evidence type="ECO:0000256" key="1">
    <source>
        <dbReference type="SAM" id="MobiDB-lite"/>
    </source>
</evidence>
<dbReference type="EMBL" id="JARAOO010000004">
    <property type="protein sequence ID" value="KAJ7972440.1"/>
    <property type="molecule type" value="Genomic_DNA"/>
</dbReference>
<dbReference type="KEGG" id="qsa:O6P43_010327"/>
<feature type="compositionally biased region" description="Low complexity" evidence="1">
    <location>
        <begin position="43"/>
        <end position="59"/>
    </location>
</feature>
<evidence type="ECO:0000313" key="3">
    <source>
        <dbReference type="Proteomes" id="UP001163823"/>
    </source>
</evidence>
<dbReference type="Proteomes" id="UP001163823">
    <property type="component" value="Chromosome 4"/>
</dbReference>